<protein>
    <recommendedName>
        <fullName evidence="2">Mycothiol-dependent maleylpyruvate isomerase metal-binding domain-containing protein</fullName>
    </recommendedName>
</protein>
<dbReference type="NCBIfam" id="TIGR03083">
    <property type="entry name" value="maleylpyruvate isomerase family mycothiol-dependent enzyme"/>
    <property type="match status" value="1"/>
</dbReference>
<reference evidence="3 4" key="1">
    <citation type="journal article" date="2019" name="Int. J. Syst. Evol. Microbiol.">
        <title>The Global Catalogue of Microorganisms (GCM) 10K type strain sequencing project: providing services to taxonomists for standard genome sequencing and annotation.</title>
        <authorList>
            <consortium name="The Broad Institute Genomics Platform"/>
            <consortium name="The Broad Institute Genome Sequencing Center for Infectious Disease"/>
            <person name="Wu L."/>
            <person name="Ma J."/>
        </authorList>
    </citation>
    <scope>NUCLEOTIDE SEQUENCE [LARGE SCALE GENOMIC DNA]</scope>
    <source>
        <strain evidence="3 4">JCM 5052</strain>
    </source>
</reference>
<dbReference type="InterPro" id="IPR024344">
    <property type="entry name" value="MDMPI_metal-binding"/>
</dbReference>
<evidence type="ECO:0000259" key="2">
    <source>
        <dbReference type="Pfam" id="PF11716"/>
    </source>
</evidence>
<proteinExistence type="predicted"/>
<feature type="region of interest" description="Disordered" evidence="1">
    <location>
        <begin position="264"/>
        <end position="292"/>
    </location>
</feature>
<evidence type="ECO:0000313" key="4">
    <source>
        <dbReference type="Proteomes" id="UP001501576"/>
    </source>
</evidence>
<dbReference type="Proteomes" id="UP001501576">
    <property type="component" value="Unassembled WGS sequence"/>
</dbReference>
<feature type="compositionally biased region" description="Pro residues" evidence="1">
    <location>
        <begin position="273"/>
        <end position="292"/>
    </location>
</feature>
<accession>A0ABN1CPF1</accession>
<dbReference type="Gene3D" id="1.20.120.450">
    <property type="entry name" value="dinb family like domain"/>
    <property type="match status" value="1"/>
</dbReference>
<sequence>MDRGVPRELLDDLTAEFDSLRTLVPSGTNLRLPTPAVGWDVGAGVSHLIGCDLLAEEAVGAPGEFRRARPATDVGPAEPLEGHITARKDLPVERLRQEWADAFAAMLRAFTSSRREQRVPWFGPPMSPATLATARLMEYFVHGQNVADVLKIVRRPTDRLRHVCHLGFVTFEFSFANRGLPVPPSPPRVELRLPSGRSWARGPEDADAADSAQCATAGGWKAGCRGTGCREHRRGQGAVAALEHAHCAGDPRCIPSRGYPGLAARRRVRAPPRDPPSAPSGTEWPPPCTVRI</sequence>
<organism evidence="3 4">
    <name type="scientific">Streptomyces mordarskii</name>
    <dbReference type="NCBI Taxonomy" id="1226758"/>
    <lineage>
        <taxon>Bacteria</taxon>
        <taxon>Bacillati</taxon>
        <taxon>Actinomycetota</taxon>
        <taxon>Actinomycetes</taxon>
        <taxon>Kitasatosporales</taxon>
        <taxon>Streptomycetaceae</taxon>
        <taxon>Streptomyces</taxon>
    </lineage>
</organism>
<name>A0ABN1CPF1_9ACTN</name>
<comment type="caution">
    <text evidence="3">The sequence shown here is derived from an EMBL/GenBank/DDBJ whole genome shotgun (WGS) entry which is preliminary data.</text>
</comment>
<dbReference type="RefSeq" id="WP_428838090.1">
    <property type="nucleotide sequence ID" value="NZ_BAAABZ010000015.1"/>
</dbReference>
<dbReference type="Pfam" id="PF11716">
    <property type="entry name" value="MDMPI_N"/>
    <property type="match status" value="1"/>
</dbReference>
<feature type="domain" description="Mycothiol-dependent maleylpyruvate isomerase metal-binding" evidence="2">
    <location>
        <begin position="11"/>
        <end position="147"/>
    </location>
</feature>
<dbReference type="InterPro" id="IPR017517">
    <property type="entry name" value="Maleyloyr_isom"/>
</dbReference>
<dbReference type="InterPro" id="IPR034660">
    <property type="entry name" value="DinB/YfiT-like"/>
</dbReference>
<evidence type="ECO:0000256" key="1">
    <source>
        <dbReference type="SAM" id="MobiDB-lite"/>
    </source>
</evidence>
<gene>
    <name evidence="3" type="ORF">GCM10010390_26860</name>
</gene>
<evidence type="ECO:0000313" key="3">
    <source>
        <dbReference type="EMBL" id="GAA0523182.1"/>
    </source>
</evidence>
<dbReference type="EMBL" id="BAAABZ010000015">
    <property type="protein sequence ID" value="GAA0523182.1"/>
    <property type="molecule type" value="Genomic_DNA"/>
</dbReference>
<dbReference type="SUPFAM" id="SSF109854">
    <property type="entry name" value="DinB/YfiT-like putative metalloenzymes"/>
    <property type="match status" value="1"/>
</dbReference>
<keyword evidence="4" id="KW-1185">Reference proteome</keyword>